<name>M7AUB6_CHEMY</name>
<evidence type="ECO:0000256" key="1">
    <source>
        <dbReference type="SAM" id="MobiDB-lite"/>
    </source>
</evidence>
<dbReference type="PANTHER" id="PTHR33395">
    <property type="entry name" value="TRANSCRIPTASE, PUTATIVE-RELATED-RELATED"/>
    <property type="match status" value="1"/>
</dbReference>
<proteinExistence type="predicted"/>
<gene>
    <name evidence="2" type="ORF">UY3_13846</name>
</gene>
<accession>M7AUB6</accession>
<dbReference type="EMBL" id="KB559457">
    <property type="protein sequence ID" value="EMP29016.1"/>
    <property type="molecule type" value="Genomic_DNA"/>
</dbReference>
<organism evidence="2 3">
    <name type="scientific">Chelonia mydas</name>
    <name type="common">Green sea-turtle</name>
    <name type="synonym">Chelonia agassizi</name>
    <dbReference type="NCBI Taxonomy" id="8469"/>
    <lineage>
        <taxon>Eukaryota</taxon>
        <taxon>Metazoa</taxon>
        <taxon>Chordata</taxon>
        <taxon>Craniata</taxon>
        <taxon>Vertebrata</taxon>
        <taxon>Euteleostomi</taxon>
        <taxon>Archelosauria</taxon>
        <taxon>Testudinata</taxon>
        <taxon>Testudines</taxon>
        <taxon>Cryptodira</taxon>
        <taxon>Durocryptodira</taxon>
        <taxon>Americhelydia</taxon>
        <taxon>Chelonioidea</taxon>
        <taxon>Cheloniidae</taxon>
        <taxon>Chelonia</taxon>
    </lineage>
</organism>
<keyword evidence="3" id="KW-1185">Reference proteome</keyword>
<protein>
    <submittedName>
        <fullName evidence="2">Uncharacterized protein</fullName>
    </submittedName>
</protein>
<dbReference type="PANTHER" id="PTHR33395:SF22">
    <property type="entry name" value="REVERSE TRANSCRIPTASE DOMAIN-CONTAINING PROTEIN"/>
    <property type="match status" value="1"/>
</dbReference>
<dbReference type="GO" id="GO:0007508">
    <property type="term" value="P:larval heart development"/>
    <property type="evidence" value="ECO:0007669"/>
    <property type="project" value="TreeGrafter"/>
</dbReference>
<dbReference type="GO" id="GO:0031012">
    <property type="term" value="C:extracellular matrix"/>
    <property type="evidence" value="ECO:0007669"/>
    <property type="project" value="TreeGrafter"/>
</dbReference>
<dbReference type="AlphaFoldDB" id="M7AUB6"/>
<sequence length="83" mass="9359">MEHALTQARQPSSYRTKVLSSSGTEQRGRFEYQSASVPDDWRIANVMPIFEKGSRGYPGNYRPISLTSVPGKQVETIVKNRIT</sequence>
<evidence type="ECO:0000313" key="2">
    <source>
        <dbReference type="EMBL" id="EMP29016.1"/>
    </source>
</evidence>
<reference evidence="3" key="1">
    <citation type="journal article" date="2013" name="Nat. Genet.">
        <title>The draft genomes of soft-shell turtle and green sea turtle yield insights into the development and evolution of the turtle-specific body plan.</title>
        <authorList>
            <person name="Wang Z."/>
            <person name="Pascual-Anaya J."/>
            <person name="Zadissa A."/>
            <person name="Li W."/>
            <person name="Niimura Y."/>
            <person name="Huang Z."/>
            <person name="Li C."/>
            <person name="White S."/>
            <person name="Xiong Z."/>
            <person name="Fang D."/>
            <person name="Wang B."/>
            <person name="Ming Y."/>
            <person name="Chen Y."/>
            <person name="Zheng Y."/>
            <person name="Kuraku S."/>
            <person name="Pignatelli M."/>
            <person name="Herrero J."/>
            <person name="Beal K."/>
            <person name="Nozawa M."/>
            <person name="Li Q."/>
            <person name="Wang J."/>
            <person name="Zhang H."/>
            <person name="Yu L."/>
            <person name="Shigenobu S."/>
            <person name="Wang J."/>
            <person name="Liu J."/>
            <person name="Flicek P."/>
            <person name="Searle S."/>
            <person name="Wang J."/>
            <person name="Kuratani S."/>
            <person name="Yin Y."/>
            <person name="Aken B."/>
            <person name="Zhang G."/>
            <person name="Irie N."/>
        </authorList>
    </citation>
    <scope>NUCLEOTIDE SEQUENCE [LARGE SCALE GENOMIC DNA]</scope>
</reference>
<dbReference type="STRING" id="8469.M7AUB6"/>
<dbReference type="GO" id="GO:0061343">
    <property type="term" value="P:cell adhesion involved in heart morphogenesis"/>
    <property type="evidence" value="ECO:0007669"/>
    <property type="project" value="TreeGrafter"/>
</dbReference>
<feature type="region of interest" description="Disordered" evidence="1">
    <location>
        <begin position="1"/>
        <end position="30"/>
    </location>
</feature>
<evidence type="ECO:0000313" key="3">
    <source>
        <dbReference type="Proteomes" id="UP000031443"/>
    </source>
</evidence>
<dbReference type="Proteomes" id="UP000031443">
    <property type="component" value="Unassembled WGS sequence"/>
</dbReference>
<feature type="compositionally biased region" description="Polar residues" evidence="1">
    <location>
        <begin position="7"/>
        <end position="25"/>
    </location>
</feature>